<comment type="caution">
    <text evidence="5">The sequence shown here is derived from an EMBL/GenBank/DDBJ whole genome shotgun (WGS) entry which is preliminary data.</text>
</comment>
<dbReference type="Proteomes" id="UP000031246">
    <property type="component" value="Unassembled WGS sequence"/>
</dbReference>
<dbReference type="PANTHER" id="PTHR30349">
    <property type="entry name" value="PHAGE INTEGRASE-RELATED"/>
    <property type="match status" value="1"/>
</dbReference>
<reference evidence="5 6" key="1">
    <citation type="submission" date="2014-10" db="EMBL/GenBank/DDBJ databases">
        <title>Pedobacter Kyungheensis.</title>
        <authorList>
            <person name="Anderson B.M."/>
            <person name="Newman J.D."/>
        </authorList>
    </citation>
    <scope>NUCLEOTIDE SEQUENCE [LARGE SCALE GENOMIC DNA]</scope>
    <source>
        <strain evidence="5 6">KACC 16221</strain>
    </source>
</reference>
<organism evidence="5 6">
    <name type="scientific">Pedobacter kyungheensis</name>
    <dbReference type="NCBI Taxonomy" id="1069985"/>
    <lineage>
        <taxon>Bacteria</taxon>
        <taxon>Pseudomonadati</taxon>
        <taxon>Bacteroidota</taxon>
        <taxon>Sphingobacteriia</taxon>
        <taxon>Sphingobacteriales</taxon>
        <taxon>Sphingobacteriaceae</taxon>
        <taxon>Pedobacter</taxon>
    </lineage>
</organism>
<dbReference type="InterPro" id="IPR010998">
    <property type="entry name" value="Integrase_recombinase_N"/>
</dbReference>
<dbReference type="Gene3D" id="1.10.443.10">
    <property type="entry name" value="Intergrase catalytic core"/>
    <property type="match status" value="1"/>
</dbReference>
<dbReference type="Pfam" id="PF17293">
    <property type="entry name" value="Arm-DNA-bind_5"/>
    <property type="match status" value="1"/>
</dbReference>
<keyword evidence="2" id="KW-0238">DNA-binding</keyword>
<dbReference type="SUPFAM" id="SSF56349">
    <property type="entry name" value="DNA breaking-rejoining enzymes"/>
    <property type="match status" value="1"/>
</dbReference>
<evidence type="ECO:0000313" key="5">
    <source>
        <dbReference type="EMBL" id="KIA95165.1"/>
    </source>
</evidence>
<dbReference type="Pfam" id="PF13102">
    <property type="entry name" value="Phage_int_SAM_5"/>
    <property type="match status" value="1"/>
</dbReference>
<feature type="domain" description="Tyr recombinase" evidence="4">
    <location>
        <begin position="219"/>
        <end position="403"/>
    </location>
</feature>
<evidence type="ECO:0000259" key="4">
    <source>
        <dbReference type="PROSITE" id="PS51898"/>
    </source>
</evidence>
<dbReference type="InterPro" id="IPR002104">
    <property type="entry name" value="Integrase_catalytic"/>
</dbReference>
<accession>A0A0C1DMC7</accession>
<evidence type="ECO:0000256" key="2">
    <source>
        <dbReference type="ARBA" id="ARBA00023125"/>
    </source>
</evidence>
<comment type="similarity">
    <text evidence="1">Belongs to the 'phage' integrase family.</text>
</comment>
<proteinExistence type="inferred from homology"/>
<dbReference type="EMBL" id="JSYN01000006">
    <property type="protein sequence ID" value="KIA95165.1"/>
    <property type="molecule type" value="Genomic_DNA"/>
</dbReference>
<evidence type="ECO:0000256" key="1">
    <source>
        <dbReference type="ARBA" id="ARBA00008857"/>
    </source>
</evidence>
<dbReference type="InterPro" id="IPR011010">
    <property type="entry name" value="DNA_brk_join_enz"/>
</dbReference>
<dbReference type="PANTHER" id="PTHR30349:SF64">
    <property type="entry name" value="PROPHAGE INTEGRASE INTD-RELATED"/>
    <property type="match status" value="1"/>
</dbReference>
<dbReference type="InterPro" id="IPR013762">
    <property type="entry name" value="Integrase-like_cat_sf"/>
</dbReference>
<dbReference type="InterPro" id="IPR035386">
    <property type="entry name" value="Arm-DNA-bind_5"/>
</dbReference>
<dbReference type="InterPro" id="IPR025269">
    <property type="entry name" value="SAM-like_dom"/>
</dbReference>
<dbReference type="Pfam" id="PF00589">
    <property type="entry name" value="Phage_integrase"/>
    <property type="match status" value="1"/>
</dbReference>
<evidence type="ECO:0000256" key="3">
    <source>
        <dbReference type="ARBA" id="ARBA00023172"/>
    </source>
</evidence>
<dbReference type="RefSeq" id="WP_039473678.1">
    <property type="nucleotide sequence ID" value="NZ_JSYN01000006.1"/>
</dbReference>
<dbReference type="InterPro" id="IPR050090">
    <property type="entry name" value="Tyrosine_recombinase_XerCD"/>
</dbReference>
<sequence length="424" mass="49115">MKINLSLLFYLKKRKSYKNGPVDIYMRVTVNGKRSEITTGRSCEPEKWSISAGRSSGKTEDSRTLNAYLNDLKTKIYEIHRQLIQKDEEITADIIRDRFLGKEETPITLVSVFQEHNRKVEILVGSEYTSGTAERYRTSLKHTINFLEWKYKVSDISLKKINHQFISEYDFYLRSVRKCNNNSAVKYLKNFGKIIRICLANEWMSINPFLNYKHKVKPVEREYLTEKEISTIASKAMVSERLQQIRDIFLFSCFTGLAYIDVKQLKRDDIIQGIDGEKWISIKRQKTNIPSRIPLLPTAMTLIDRYGDNQVCEITGTIFPVCSNQKMNSYLKEIADICGIKKQITFHIARHTFATTVTMLNGVPIESISKMLGHTNIKTTQHYAKMLDIRVSTDMAKLKAEVNYQPINFNPKIVRPKSADHGRQ</sequence>
<dbReference type="GO" id="GO:0003677">
    <property type="term" value="F:DNA binding"/>
    <property type="evidence" value="ECO:0007669"/>
    <property type="project" value="UniProtKB-KW"/>
</dbReference>
<evidence type="ECO:0000313" key="6">
    <source>
        <dbReference type="Proteomes" id="UP000031246"/>
    </source>
</evidence>
<name>A0A0C1DMC7_9SPHI</name>
<dbReference type="GO" id="GO:0006310">
    <property type="term" value="P:DNA recombination"/>
    <property type="evidence" value="ECO:0007669"/>
    <property type="project" value="UniProtKB-KW"/>
</dbReference>
<dbReference type="CDD" id="cd01185">
    <property type="entry name" value="INTN1_C_like"/>
    <property type="match status" value="1"/>
</dbReference>
<dbReference type="GO" id="GO:0015074">
    <property type="term" value="P:DNA integration"/>
    <property type="evidence" value="ECO:0007669"/>
    <property type="project" value="InterPro"/>
</dbReference>
<dbReference type="OrthoDB" id="892893at2"/>
<keyword evidence="6" id="KW-1185">Reference proteome</keyword>
<keyword evidence="3" id="KW-0233">DNA recombination</keyword>
<protein>
    <submittedName>
        <fullName evidence="5">Recombinase</fullName>
    </submittedName>
</protein>
<gene>
    <name evidence="5" type="ORF">OC25_07510</name>
</gene>
<dbReference type="PROSITE" id="PS51898">
    <property type="entry name" value="TYR_RECOMBINASE"/>
    <property type="match status" value="1"/>
</dbReference>
<dbReference type="Gene3D" id="1.10.150.130">
    <property type="match status" value="1"/>
</dbReference>
<dbReference type="AlphaFoldDB" id="A0A0C1DMC7"/>